<evidence type="ECO:0000256" key="4">
    <source>
        <dbReference type="ARBA" id="ARBA00022827"/>
    </source>
</evidence>
<dbReference type="SUPFAM" id="SSF51905">
    <property type="entry name" value="FAD/NAD(P)-binding domain"/>
    <property type="match status" value="1"/>
</dbReference>
<evidence type="ECO:0000256" key="7">
    <source>
        <dbReference type="ARBA" id="ARBA00023157"/>
    </source>
</evidence>
<dbReference type="Gene3D" id="3.40.30.10">
    <property type="entry name" value="Glutaredoxin"/>
    <property type="match status" value="1"/>
</dbReference>
<evidence type="ECO:0000256" key="8">
    <source>
        <dbReference type="ARBA" id="ARBA00023284"/>
    </source>
</evidence>
<evidence type="ECO:0000256" key="3">
    <source>
        <dbReference type="ARBA" id="ARBA00022630"/>
    </source>
</evidence>
<organism evidence="11 12">
    <name type="scientific">Halanaerobium saccharolyticum</name>
    <dbReference type="NCBI Taxonomy" id="43595"/>
    <lineage>
        <taxon>Bacteria</taxon>
        <taxon>Bacillati</taxon>
        <taxon>Bacillota</taxon>
        <taxon>Clostridia</taxon>
        <taxon>Halanaerobiales</taxon>
        <taxon>Halanaerobiaceae</taxon>
        <taxon>Halanaerobium</taxon>
    </lineage>
</organism>
<dbReference type="Proteomes" id="UP000294697">
    <property type="component" value="Unassembled WGS sequence"/>
</dbReference>
<dbReference type="PROSITE" id="PS00195">
    <property type="entry name" value="GLUTAREDOXIN_1"/>
    <property type="match status" value="1"/>
</dbReference>
<keyword evidence="3" id="KW-0285">Flavoprotein</keyword>
<dbReference type="InterPro" id="IPR011900">
    <property type="entry name" value="GRX_bact"/>
</dbReference>
<dbReference type="InterPro" id="IPR036249">
    <property type="entry name" value="Thioredoxin-like_sf"/>
</dbReference>
<feature type="domain" description="Glutaredoxin" evidence="9">
    <location>
        <begin position="7"/>
        <end position="65"/>
    </location>
</feature>
<comment type="similarity">
    <text evidence="1">Belongs to the glutaredoxin family.</text>
</comment>
<dbReference type="Gene3D" id="3.50.50.60">
    <property type="entry name" value="FAD/NAD(P)-binding domain"/>
    <property type="match status" value="2"/>
</dbReference>
<dbReference type="PRINTS" id="PR00368">
    <property type="entry name" value="FADPNR"/>
</dbReference>
<dbReference type="NCBIfam" id="TIGR02181">
    <property type="entry name" value="GRX_bact"/>
    <property type="match status" value="1"/>
</dbReference>
<reference evidence="11 12" key="1">
    <citation type="submission" date="2019-03" db="EMBL/GenBank/DDBJ databases">
        <title>Subsurface microbial communities from deep shales in Ohio and West Virginia, USA.</title>
        <authorList>
            <person name="Wrighton K."/>
        </authorList>
    </citation>
    <scope>NUCLEOTIDE SEQUENCE [LARGE SCALE GENOMIC DNA]</scope>
    <source>
        <strain evidence="11 12">MSL9.2</strain>
    </source>
</reference>
<dbReference type="InterPro" id="IPR050097">
    <property type="entry name" value="Ferredoxin-NADP_redctase_2"/>
</dbReference>
<evidence type="ECO:0000256" key="2">
    <source>
        <dbReference type="ARBA" id="ARBA00022448"/>
    </source>
</evidence>
<dbReference type="PRINTS" id="PR00469">
    <property type="entry name" value="PNDRDTASEII"/>
</dbReference>
<proteinExistence type="inferred from homology"/>
<dbReference type="GO" id="GO:0045454">
    <property type="term" value="P:cell redox homeostasis"/>
    <property type="evidence" value="ECO:0007669"/>
    <property type="project" value="InterPro"/>
</dbReference>
<comment type="caution">
    <text evidence="11">The sequence shown here is derived from an EMBL/GenBank/DDBJ whole genome shotgun (WGS) entry which is preliminary data.</text>
</comment>
<dbReference type="SUPFAM" id="SSF52833">
    <property type="entry name" value="Thioredoxin-like"/>
    <property type="match status" value="1"/>
</dbReference>
<keyword evidence="5" id="KW-0249">Electron transport</keyword>
<evidence type="ECO:0000313" key="11">
    <source>
        <dbReference type="EMBL" id="TDW01044.1"/>
    </source>
</evidence>
<dbReference type="InterPro" id="IPR011767">
    <property type="entry name" value="GLR_AS"/>
</dbReference>
<feature type="domain" description="FAD/NAD(P)-binding" evidence="10">
    <location>
        <begin position="98"/>
        <end position="375"/>
    </location>
</feature>
<keyword evidence="6" id="KW-0560">Oxidoreductase</keyword>
<keyword evidence="7" id="KW-1015">Disulfide bond</keyword>
<dbReference type="InterPro" id="IPR036188">
    <property type="entry name" value="FAD/NAD-bd_sf"/>
</dbReference>
<keyword evidence="2" id="KW-0813">Transport</keyword>
<gene>
    <name evidence="11" type="ORF">C8C77_12338</name>
</gene>
<dbReference type="CDD" id="cd03418">
    <property type="entry name" value="GRX_GRXb_1_3_like"/>
    <property type="match status" value="1"/>
</dbReference>
<keyword evidence="4" id="KW-0274">FAD</keyword>
<evidence type="ECO:0000256" key="6">
    <source>
        <dbReference type="ARBA" id="ARBA00023002"/>
    </source>
</evidence>
<keyword evidence="8" id="KW-0676">Redox-active center</keyword>
<dbReference type="GO" id="GO:0016668">
    <property type="term" value="F:oxidoreductase activity, acting on a sulfur group of donors, NAD(P) as acceptor"/>
    <property type="evidence" value="ECO:0007669"/>
    <property type="project" value="UniProtKB-ARBA"/>
</dbReference>
<protein>
    <submittedName>
        <fullName evidence="11">Alkyl hydroperoxide reductase subunit F</fullName>
    </submittedName>
</protein>
<dbReference type="InterPro" id="IPR002109">
    <property type="entry name" value="Glutaredoxin"/>
</dbReference>
<dbReference type="InterPro" id="IPR023753">
    <property type="entry name" value="FAD/NAD-binding_dom"/>
</dbReference>
<dbReference type="PANTHER" id="PTHR48105">
    <property type="entry name" value="THIOREDOXIN REDUCTASE 1-RELATED-RELATED"/>
    <property type="match status" value="1"/>
</dbReference>
<evidence type="ECO:0000313" key="12">
    <source>
        <dbReference type="Proteomes" id="UP000294697"/>
    </source>
</evidence>
<dbReference type="InterPro" id="IPR008255">
    <property type="entry name" value="Pyr_nucl-diS_OxRdtase_2_AS"/>
</dbReference>
<evidence type="ECO:0000256" key="5">
    <source>
        <dbReference type="ARBA" id="ARBA00022982"/>
    </source>
</evidence>
<dbReference type="PROSITE" id="PS00573">
    <property type="entry name" value="PYRIDINE_REDOX_2"/>
    <property type="match status" value="1"/>
</dbReference>
<dbReference type="EMBL" id="SODA01000023">
    <property type="protein sequence ID" value="TDW01044.1"/>
    <property type="molecule type" value="Genomic_DNA"/>
</dbReference>
<evidence type="ECO:0000259" key="9">
    <source>
        <dbReference type="Pfam" id="PF00462"/>
    </source>
</evidence>
<dbReference type="Pfam" id="PF00462">
    <property type="entry name" value="Glutaredoxin"/>
    <property type="match status" value="1"/>
</dbReference>
<name>A0A4R7YTB9_9FIRM</name>
<dbReference type="Pfam" id="PF07992">
    <property type="entry name" value="Pyr_redox_2"/>
    <property type="match status" value="1"/>
</dbReference>
<evidence type="ECO:0000256" key="1">
    <source>
        <dbReference type="ARBA" id="ARBA00007787"/>
    </source>
</evidence>
<dbReference type="AlphaFoldDB" id="A0A4R7YTB9"/>
<dbReference type="PROSITE" id="PS51354">
    <property type="entry name" value="GLUTAREDOXIN_2"/>
    <property type="match status" value="1"/>
</dbReference>
<evidence type="ECO:0000259" key="10">
    <source>
        <dbReference type="Pfam" id="PF07992"/>
    </source>
</evidence>
<accession>A0A4R7YTB9</accession>
<sequence>MMETPKIEIYTKEWCPYCRRAKSMLKSLGLEFTDYDITDNEELQQEMVERSGKETIPQIFINDQKIGGYDSLIEKVSTGQLDEMIEFERPNCSEKDWDVAVIGAGPAGMTAAVYAARKGLKVLLVARDIGGQVLETDTIDNYLPEYGTTGPDLVQDFLTHLRNYNIDTLFGEEILDIKHEEKGHTLVTKSEKEIETKAVIIAAGTKKRHLGVPGEHQLKDKGVSYCATCDGFLYEDQPVAVVGGGNSGLESALDMAKIAAEVYLIIRGEQPSGDKSLQDKVDNSDKIEICKSYETTEINGDHEVESVKIKNTNTGKELDLAVKAIFIEIGLIPNTGFVCERLETNQKNEIIIDKNNQTSIEGIFAAGDVTVIKDKQIVISAAEGAKAALRANEYLS</sequence>